<dbReference type="NCBIfam" id="TIGR01484">
    <property type="entry name" value="HAD-SF-IIB"/>
    <property type="match status" value="1"/>
</dbReference>
<dbReference type="GO" id="GO:0000287">
    <property type="term" value="F:magnesium ion binding"/>
    <property type="evidence" value="ECO:0007669"/>
    <property type="project" value="UniProtKB-ARBA"/>
</dbReference>
<dbReference type="Gene3D" id="3.90.1070.10">
    <property type="match status" value="1"/>
</dbReference>
<dbReference type="Gene3D" id="3.40.50.1000">
    <property type="entry name" value="HAD superfamily/HAD-like"/>
    <property type="match status" value="1"/>
</dbReference>
<reference evidence="1 2" key="1">
    <citation type="submission" date="2019-03" db="EMBL/GenBank/DDBJ databases">
        <title>Genomic Encyclopedia of Archaeal and Bacterial Type Strains, Phase II (KMG-II): from individual species to whole genera.</title>
        <authorList>
            <person name="Goeker M."/>
        </authorList>
    </citation>
    <scope>NUCLEOTIDE SEQUENCE [LARGE SCALE GENOMIC DNA]</scope>
    <source>
        <strain evidence="1 2">DSM 27697</strain>
    </source>
</reference>
<evidence type="ECO:0000313" key="1">
    <source>
        <dbReference type="EMBL" id="TCK05711.1"/>
    </source>
</evidence>
<protein>
    <recommendedName>
        <fullName evidence="3">Sucrose phosphatase-like domain-containing protein</fullName>
    </recommendedName>
</protein>
<sequence>MSQFDAEQLKRIRFLLTDVDDTLTSEGRILPDTLAMIYRLSEAGIHLIPITGACAGWCDHMARAWPVSAVIGENGAFHMCRSDKGFERFDWTQEAQMRSDQAEVKALIESVILPAYPGLSLAADQPYRLADVAVDIGQDARLDQAQVAEIIERLHQRGINARASSIHINAWRGGFSKYAMAVKLLYDLYGLSGAQLQEQVAFVGDSANDETMFEGLSCTFGVANIARALPYMKHRPAEVLSQPMGAGFVELGERLLTARTG</sequence>
<keyword evidence="2" id="KW-1185">Reference proteome</keyword>
<dbReference type="RefSeq" id="WP_132293082.1">
    <property type="nucleotide sequence ID" value="NZ_SMFU01000009.1"/>
</dbReference>
<gene>
    <name evidence="1" type="ORF">CLV83_2639</name>
</gene>
<name>A0A4R1GFQ4_9GAMM</name>
<dbReference type="InterPro" id="IPR023214">
    <property type="entry name" value="HAD_sf"/>
</dbReference>
<dbReference type="AlphaFoldDB" id="A0A4R1GFQ4"/>
<dbReference type="Proteomes" id="UP000294546">
    <property type="component" value="Unassembled WGS sequence"/>
</dbReference>
<comment type="caution">
    <text evidence="1">The sequence shown here is derived from an EMBL/GenBank/DDBJ whole genome shotgun (WGS) entry which is preliminary data.</text>
</comment>
<accession>A0A4R1GFQ4</accession>
<proteinExistence type="predicted"/>
<dbReference type="EMBL" id="SMFU01000009">
    <property type="protein sequence ID" value="TCK05711.1"/>
    <property type="molecule type" value="Genomic_DNA"/>
</dbReference>
<evidence type="ECO:0000313" key="2">
    <source>
        <dbReference type="Proteomes" id="UP000294546"/>
    </source>
</evidence>
<dbReference type="GO" id="GO:0016791">
    <property type="term" value="F:phosphatase activity"/>
    <property type="evidence" value="ECO:0007669"/>
    <property type="project" value="UniProtKB-ARBA"/>
</dbReference>
<dbReference type="InterPro" id="IPR006379">
    <property type="entry name" value="HAD-SF_hydro_IIB"/>
</dbReference>
<dbReference type="InterPro" id="IPR036412">
    <property type="entry name" value="HAD-like_sf"/>
</dbReference>
<organism evidence="1 2">
    <name type="scientific">Marinobacterium mangrovicola</name>
    <dbReference type="NCBI Taxonomy" id="1476959"/>
    <lineage>
        <taxon>Bacteria</taxon>
        <taxon>Pseudomonadati</taxon>
        <taxon>Pseudomonadota</taxon>
        <taxon>Gammaproteobacteria</taxon>
        <taxon>Oceanospirillales</taxon>
        <taxon>Oceanospirillaceae</taxon>
        <taxon>Marinobacterium</taxon>
    </lineage>
</organism>
<evidence type="ECO:0008006" key="3">
    <source>
        <dbReference type="Google" id="ProtNLM"/>
    </source>
</evidence>
<dbReference type="SUPFAM" id="SSF56784">
    <property type="entry name" value="HAD-like"/>
    <property type="match status" value="1"/>
</dbReference>
<dbReference type="OrthoDB" id="5292903at2"/>